<protein>
    <submittedName>
        <fullName evidence="1">Uncharacterized protein</fullName>
    </submittedName>
</protein>
<keyword evidence="2" id="KW-1185">Reference proteome</keyword>
<sequence>MDEIGTEAKSIRQILQDKYGWNHMAFVDGMAPIDFQNGKQFWKPKTKLMRRIFGGSNGRSIRTDFVIGPGTYLKFVSPNASTESTLDYQNWLGYFERETQYSSPKEGSIFERWVLFKSWNRGGFEFTVAFPDSDVEVVIPSIVFFGAEWILVSD</sequence>
<organism evidence="1 2">
    <name type="scientific">Marinobacter salinisoli</name>
    <dbReference type="NCBI Taxonomy" id="2769486"/>
    <lineage>
        <taxon>Bacteria</taxon>
        <taxon>Pseudomonadati</taxon>
        <taxon>Pseudomonadota</taxon>
        <taxon>Gammaproteobacteria</taxon>
        <taxon>Pseudomonadales</taxon>
        <taxon>Marinobacteraceae</taxon>
        <taxon>Marinobacter</taxon>
    </lineage>
</organism>
<accession>A0ABX7MMA1</accession>
<dbReference type="EMBL" id="CP071247">
    <property type="protein sequence ID" value="QSP93325.1"/>
    <property type="molecule type" value="Genomic_DNA"/>
</dbReference>
<gene>
    <name evidence="1" type="ORF">LPB19_08750</name>
</gene>
<dbReference type="RefSeq" id="WP_206642550.1">
    <property type="nucleotide sequence ID" value="NZ_CP071247.1"/>
</dbReference>
<name>A0ABX7MMA1_9GAMM</name>
<evidence type="ECO:0000313" key="2">
    <source>
        <dbReference type="Proteomes" id="UP000663555"/>
    </source>
</evidence>
<reference evidence="1 2" key="1">
    <citation type="submission" date="2021-03" db="EMBL/GenBank/DDBJ databases">
        <title>Genome sequencing of Marinobacter sp. LPB0319.</title>
        <authorList>
            <person name="Kim J."/>
        </authorList>
    </citation>
    <scope>NUCLEOTIDE SEQUENCE [LARGE SCALE GENOMIC DNA]</scope>
    <source>
        <strain evidence="1 2">LPB0319</strain>
    </source>
</reference>
<dbReference type="Proteomes" id="UP000663555">
    <property type="component" value="Chromosome"/>
</dbReference>
<proteinExistence type="predicted"/>
<evidence type="ECO:0000313" key="1">
    <source>
        <dbReference type="EMBL" id="QSP93325.1"/>
    </source>
</evidence>